<dbReference type="EMBL" id="CAJOBC010000136">
    <property type="protein sequence ID" value="CAF3543670.1"/>
    <property type="molecule type" value="Genomic_DNA"/>
</dbReference>
<feature type="region of interest" description="Disordered" evidence="5">
    <location>
        <begin position="104"/>
        <end position="174"/>
    </location>
</feature>
<dbReference type="InterPro" id="IPR055176">
    <property type="entry name" value="UBP24/USP9X/USP9Y_UBL"/>
</dbReference>
<dbReference type="PANTHER" id="PTHR24006">
    <property type="entry name" value="UBIQUITIN CARBOXYL-TERMINAL HYDROLASE"/>
    <property type="match status" value="1"/>
</dbReference>
<dbReference type="PROSITE" id="PS00973">
    <property type="entry name" value="USP_2"/>
    <property type="match status" value="1"/>
</dbReference>
<organism evidence="7 9">
    <name type="scientific">Didymodactylos carnosus</name>
    <dbReference type="NCBI Taxonomy" id="1234261"/>
    <lineage>
        <taxon>Eukaryota</taxon>
        <taxon>Metazoa</taxon>
        <taxon>Spiralia</taxon>
        <taxon>Gnathifera</taxon>
        <taxon>Rotifera</taxon>
        <taxon>Eurotatoria</taxon>
        <taxon>Bdelloidea</taxon>
        <taxon>Philodinida</taxon>
        <taxon>Philodinidae</taxon>
        <taxon>Didymodactylos</taxon>
    </lineage>
</organism>
<feature type="compositionally biased region" description="Acidic residues" evidence="5">
    <location>
        <begin position="2676"/>
        <end position="2686"/>
    </location>
</feature>
<feature type="region of interest" description="Disordered" evidence="5">
    <location>
        <begin position="1027"/>
        <end position="1053"/>
    </location>
</feature>
<dbReference type="Gene3D" id="3.90.70.10">
    <property type="entry name" value="Cysteine proteinases"/>
    <property type="match status" value="1"/>
</dbReference>
<dbReference type="EMBL" id="CAJNOQ010000136">
    <property type="protein sequence ID" value="CAF0762597.1"/>
    <property type="molecule type" value="Genomic_DNA"/>
</dbReference>
<proteinExistence type="predicted"/>
<feature type="compositionally biased region" description="Polar residues" evidence="5">
    <location>
        <begin position="2695"/>
        <end position="2753"/>
    </location>
</feature>
<dbReference type="InterPro" id="IPR001394">
    <property type="entry name" value="Peptidase_C19_UCH"/>
</dbReference>
<evidence type="ECO:0000256" key="4">
    <source>
        <dbReference type="ARBA" id="ARBA00022801"/>
    </source>
</evidence>
<dbReference type="GO" id="GO:0006508">
    <property type="term" value="P:proteolysis"/>
    <property type="evidence" value="ECO:0007669"/>
    <property type="project" value="UniProtKB-KW"/>
</dbReference>
<evidence type="ECO:0000256" key="3">
    <source>
        <dbReference type="ARBA" id="ARBA00022786"/>
    </source>
</evidence>
<dbReference type="Pfam" id="PF00443">
    <property type="entry name" value="UCH"/>
    <property type="match status" value="1"/>
</dbReference>
<dbReference type="PANTHER" id="PTHR24006:SF925">
    <property type="entry name" value="UBIQUITINYL HYDROLASE 1"/>
    <property type="match status" value="1"/>
</dbReference>
<dbReference type="InterPro" id="IPR028889">
    <property type="entry name" value="USP"/>
</dbReference>
<keyword evidence="2" id="KW-0645">Protease</keyword>
<dbReference type="InterPro" id="IPR038765">
    <property type="entry name" value="Papain-like_cys_pep_sf"/>
</dbReference>
<evidence type="ECO:0000313" key="9">
    <source>
        <dbReference type="Proteomes" id="UP000663829"/>
    </source>
</evidence>
<dbReference type="Pfam" id="PF22900">
    <property type="entry name" value="UCH_UBL1"/>
    <property type="match status" value="1"/>
</dbReference>
<gene>
    <name evidence="7" type="ORF">GPM918_LOCUS1473</name>
    <name evidence="8" type="ORF">SRO942_LOCUS1473</name>
</gene>
<feature type="compositionally biased region" description="Polar residues" evidence="5">
    <location>
        <begin position="1763"/>
        <end position="1772"/>
    </location>
</feature>
<feature type="compositionally biased region" description="Low complexity" evidence="5">
    <location>
        <begin position="2627"/>
        <end position="2639"/>
    </location>
</feature>
<dbReference type="PROSITE" id="PS50235">
    <property type="entry name" value="USP_3"/>
    <property type="match status" value="1"/>
</dbReference>
<feature type="compositionally biased region" description="Polar residues" evidence="5">
    <location>
        <begin position="1786"/>
        <end position="1796"/>
    </location>
</feature>
<feature type="compositionally biased region" description="Low complexity" evidence="5">
    <location>
        <begin position="21"/>
        <end position="34"/>
    </location>
</feature>
<feature type="compositionally biased region" description="Low complexity" evidence="5">
    <location>
        <begin position="1773"/>
        <end position="1785"/>
    </location>
</feature>
<feature type="region of interest" description="Disordered" evidence="5">
    <location>
        <begin position="1"/>
        <end position="38"/>
    </location>
</feature>
<dbReference type="GO" id="GO:0016477">
    <property type="term" value="P:cell migration"/>
    <property type="evidence" value="ECO:0007669"/>
    <property type="project" value="TreeGrafter"/>
</dbReference>
<dbReference type="GO" id="GO:0005634">
    <property type="term" value="C:nucleus"/>
    <property type="evidence" value="ECO:0007669"/>
    <property type="project" value="TreeGrafter"/>
</dbReference>
<dbReference type="GO" id="GO:0016579">
    <property type="term" value="P:protein deubiquitination"/>
    <property type="evidence" value="ECO:0007669"/>
    <property type="project" value="InterPro"/>
</dbReference>
<comment type="caution">
    <text evidence="7">The sequence shown here is derived from an EMBL/GenBank/DDBJ whole genome shotgun (WGS) entry which is preliminary data.</text>
</comment>
<dbReference type="GO" id="GO:0005829">
    <property type="term" value="C:cytosol"/>
    <property type="evidence" value="ECO:0007669"/>
    <property type="project" value="TreeGrafter"/>
</dbReference>
<feature type="compositionally biased region" description="Low complexity" evidence="5">
    <location>
        <begin position="1027"/>
        <end position="1049"/>
    </location>
</feature>
<keyword evidence="1" id="KW-0597">Phosphoprotein</keyword>
<dbReference type="InterPro" id="IPR021905">
    <property type="entry name" value="DUF3517"/>
</dbReference>
<dbReference type="PROSITE" id="PS00972">
    <property type="entry name" value="USP_1"/>
    <property type="match status" value="1"/>
</dbReference>
<feature type="domain" description="USP" evidence="6">
    <location>
        <begin position="1692"/>
        <end position="2112"/>
    </location>
</feature>
<dbReference type="CDD" id="cd02659">
    <property type="entry name" value="peptidase_C19C"/>
    <property type="match status" value="1"/>
</dbReference>
<sequence>MTAKENYPCTPSLETKNNHNQTLTPTSTTPPSQLHMEETSPPLIDAHMNVNTMSSNDTHHSPIATSPTLNRNDSEEYNDNIQLPMSTNSISNLILNNTSIPMPHSLSVRSQSDNYPPPEYHGPSTHNMDVGEPYHTHHNIQHRSPINENDYEENQEDPQQIEPEDDGDVYDENGEPKFPLADLIKLEEQLNQTRWIVPVLADGELIKCLRAAIKLAKHKDDCMPLLEILGMLMNPNCRYHQSGHSRQSDYRLPADVEPFALSSDYRVMQRGWLVDFINRFGFHGGFDKVHSRFTSADLHPKLTISIVVSLLKPWGLCYDYLTPNTVKRCFFPIISIVPDFLDHLSENDLKFETKTEPKSDTLSTVIKWLRSLASRIPDNDKSCRSLDALRLKMILRILQTNSFSGKMNALNEVNKLIMSLNTNQRSQSLRSDDYESLTADKLTQWIQDNQILDIVLRDCLHQPQYVEKLEKILRFIIKEHALTKDDLDKIWNSSCGKHEAIEKNVHDLLSKLAWDFSPEQLEHLFECFRRSWTRASKKQREKLLELIRRLAEDDKEGMMANKVLELLWAIAHDEHLPNEIVDQALNAHLKILDYSCLQEKEKTKLSWIEKFMDEVKHDHGHVIISLRQLREICMQFHENMYSQNIPRMMSGLHNRQNVIEQLEKSHQLIKVVTDNLCQYMKNARIYKEDSKATIPEDYYPDGRFNHIQQIQERLSFLKFILKEGHLYLMADYSKSIWKCLAEEAAYPNDRELCFRWFAELVGDDSDIEPTANQDFFQNHLMKLDPNLLTELGMSCFDRFFKSVNAQLHKLVLKRRSIRLQNDENLVGIEYLWQLILNGSDEVAERGITLIKEIYTNISPQLKQEHKRIHQTFISDCLDRLRLLYDDIKAMNKEHISKTKFNHKLNSLIRILVVLREYMSECDNSYHKERSTLPMSRAFRGRPVIIIVRVNQSPNRPADEFEHSCHSNETWGQIRRSIYQRFNTTYGVIELYRNSELIHPCDDNKTLAQTETRDRLIITVRWVQHQSHTGSSGESSSSESNDNNNNSSFSHHSRVLEHPDPLAESTLPSVIFSQNHANCKFLIDLADLGCTEQNNRLRDTARQILDIIPYDKSVMQQLNNCFTQQSSSGEQISLDETHKRLEMFYFHTTTISQLLYNLKVTHIGLMPAAPTTQQIAAVEFLHIRFLHGGGLTCMLNILPHQLSSTISSTTGRSSTTITNPIHQSFTDSSSLKSIYLVVLYICKRLLTILGYYQCKLSQSQDHVIILDSMLQTVPTLTLITVNNAGEQLQQHVPLSLEQKIANYLTSKKDHSIPKSSLLQYTHLIALIRLIWCLAADSSGKYRNTMTTTLETSLKSDFNTIHKHFKQDHAIGNLTIDENTIVDDDDDDEDDESQILACREALEMLSLCIVLVHASIEKLIQEPFFENFLIDLILYCRHQLVRHTAYDQFFLLASRASRGEGVLQYIIHIQFKLLDKTSTYRDDLQIYSQQSNEYFLLLCRLLSFAFANQVIPPDIDKQLNDEIDWLKNVPTTSNRQLTTINDQLLKGHLTVAKELLAFQNSERKSYYGGLSSDGIGQSLIQELIEQFLFPASMLLYQFRRRRLQQRQSQPDVRYENTNDNEMDLLKEPPVAICQTPQTSQAAFDLLVVLGTNCIDNLRVIDDYLTNLFYTVPDSTLSEWDFSPPIGPRPNRGFVGLKNGGATCYMNSVLQQLFMIETLRSALLSVKIPGHYDEETDDDDKRDTSESFADAKSFLKDIHTTTTTTKNSPSNMSLDNNQQEMNENNTNESGGQKTPVSSKNGDRTDYNICILKHIQRIFGHCLESKLQFHIPRGFWKIFKFSGEPVNLREQHDAVEFLNTVVDSVDEALKSLNLPQICSKVLGGTFADQKICKDCPHRYSREEDFTLVSVDIRHSQNLKESLEQYVIGELLDGPNAYFCEKCNKKVDTVKRTCFKKLPPILAIQLKRFDYDWERETPIKFNDYFEFPRELNMEPYTVQGLAKAEGIAVTDDCSADENNRSINPGGMQYKLVGIIVHSGQANGGHYYSFIQTKNENLDQSHWYKFDDIDVSECKMDDDEELRSQCFGGDYPTQTFDQPVMKRQRRWWNAYILFYKQITDSTEVNLEKDLSELHLYDQQQRMPLSVQRSVRRQNIRFLHNRIHFSQEYFIFMKRLVQSNIQVISINIQQQQQNPDRIVMTDDLEELALVSVQIACKFLFSVGWHTKKALRGPASDWSDLIGQYIRVSRKARHFMSEEVLFKHPNRFQEYLIDCTFAEIRNAFGKILVALATSSRQDEQLLNSKTAPTDDIKDYMSVEERILNYVLRLLKTKDFPENVKLLTQYFQFFCSYSATGRHECEQLIRLNVPILFAQMVNDDGQSSCSTMQRYGEPAKLYVILSTLIRCFDVTQYCKPRNPDSELLQNPFYTHNDGGPLYAMPLQLVDIIYKRDAFLKKIIEDSSNCDESQKLLKFLLWENIDVTIIVLNEIIGLLTFYSYDLRTHFDALLLVLMLEDSWQETRLLYALRGMPTTNQMTMTNNIIGGDLSTNNTTSATTTTTTASCVFDQPQSLFEMFTKSKSSYQKRAYQCVKMLVVLFSSCQKAQNLLKVDPDIKSRWTHAVQWLQDQLERSYSSAPGYPYYPSQQGPTTSNDMSQGYFIERTQSARSLLDKAIELCPDMRDMDEPYNSDEDEDISPSSPNLIPMNTGSKTSTPLSQTSVKFPSSSLRPNSPNASNNLIVSPSTGSINQQQFNQAKHSNTRP</sequence>
<evidence type="ECO:0000313" key="8">
    <source>
        <dbReference type="EMBL" id="CAF3543670.1"/>
    </source>
</evidence>
<dbReference type="GO" id="GO:0004843">
    <property type="term" value="F:cysteine-type deubiquitinase activity"/>
    <property type="evidence" value="ECO:0007669"/>
    <property type="project" value="InterPro"/>
</dbReference>
<keyword evidence="3" id="KW-0833">Ubl conjugation pathway</keyword>
<evidence type="ECO:0000256" key="2">
    <source>
        <dbReference type="ARBA" id="ARBA00022670"/>
    </source>
</evidence>
<evidence type="ECO:0000313" key="7">
    <source>
        <dbReference type="EMBL" id="CAF0762597.1"/>
    </source>
</evidence>
<evidence type="ECO:0000256" key="1">
    <source>
        <dbReference type="ARBA" id="ARBA00022553"/>
    </source>
</evidence>
<dbReference type="Pfam" id="PF25010">
    <property type="entry name" value="ARM_UBP24_USP9X-Y"/>
    <property type="match status" value="1"/>
</dbReference>
<keyword evidence="4" id="KW-0378">Hydrolase</keyword>
<reference evidence="7" key="1">
    <citation type="submission" date="2021-02" db="EMBL/GenBank/DDBJ databases">
        <authorList>
            <person name="Nowell W R."/>
        </authorList>
    </citation>
    <scope>NUCLEOTIDE SEQUENCE</scope>
</reference>
<dbReference type="Proteomes" id="UP000663829">
    <property type="component" value="Unassembled WGS sequence"/>
</dbReference>
<feature type="region of interest" description="Disordered" evidence="5">
    <location>
        <begin position="1757"/>
        <end position="1796"/>
    </location>
</feature>
<feature type="compositionally biased region" description="Acidic residues" evidence="5">
    <location>
        <begin position="162"/>
        <end position="173"/>
    </location>
</feature>
<accession>A0A813Q6A7</accession>
<dbReference type="InterPro" id="IPR056850">
    <property type="entry name" value="ARM_UBP34_24_USP9X_Y"/>
</dbReference>
<feature type="region of interest" description="Disordered" evidence="5">
    <location>
        <begin position="2627"/>
        <end position="2646"/>
    </location>
</feature>
<dbReference type="OrthoDB" id="289038at2759"/>
<dbReference type="SUPFAM" id="SSF54001">
    <property type="entry name" value="Cysteine proteinases"/>
    <property type="match status" value="1"/>
</dbReference>
<feature type="region of interest" description="Disordered" evidence="5">
    <location>
        <begin position="2671"/>
        <end position="2753"/>
    </location>
</feature>
<keyword evidence="9" id="KW-1185">Reference proteome</keyword>
<dbReference type="InterPro" id="IPR050164">
    <property type="entry name" value="Peptidase_C19"/>
</dbReference>
<dbReference type="Pfam" id="PF12030">
    <property type="entry name" value="DUF3517"/>
    <property type="match status" value="1"/>
</dbReference>
<protein>
    <recommendedName>
        <fullName evidence="6">USP domain-containing protein</fullName>
    </recommendedName>
</protein>
<dbReference type="Proteomes" id="UP000681722">
    <property type="component" value="Unassembled WGS sequence"/>
</dbReference>
<dbReference type="InterPro" id="IPR018200">
    <property type="entry name" value="USP_CS"/>
</dbReference>
<evidence type="ECO:0000256" key="5">
    <source>
        <dbReference type="SAM" id="MobiDB-lite"/>
    </source>
</evidence>
<name>A0A813Q6A7_9BILA</name>
<evidence type="ECO:0000259" key="6">
    <source>
        <dbReference type="PROSITE" id="PS50235"/>
    </source>
</evidence>